<evidence type="ECO:0000256" key="6">
    <source>
        <dbReference type="ARBA" id="ARBA00023136"/>
    </source>
</evidence>
<keyword evidence="2 7" id="KW-0813">Transport</keyword>
<evidence type="ECO:0000256" key="1">
    <source>
        <dbReference type="ARBA" id="ARBA00004651"/>
    </source>
</evidence>
<evidence type="ECO:0000259" key="8">
    <source>
        <dbReference type="PROSITE" id="PS50928"/>
    </source>
</evidence>
<organism evidence="9 10">
    <name type="scientific">Candidatus Phytoplasma pruni</name>
    <dbReference type="NCBI Taxonomy" id="479893"/>
    <lineage>
        <taxon>Bacteria</taxon>
        <taxon>Bacillati</taxon>
        <taxon>Mycoplasmatota</taxon>
        <taxon>Mollicutes</taxon>
        <taxon>Acholeplasmatales</taxon>
        <taxon>Acholeplasmataceae</taxon>
        <taxon>Candidatus Phytoplasma</taxon>
        <taxon>16SrIII (X-disease group)</taxon>
    </lineage>
</organism>
<dbReference type="STRING" id="479893.CPX_001402"/>
<protein>
    <submittedName>
        <fullName evidence="9">ABC-type transport system, permease component</fullName>
    </submittedName>
</protein>
<dbReference type="Gene3D" id="1.10.3720.10">
    <property type="entry name" value="MetI-like"/>
    <property type="match status" value="1"/>
</dbReference>
<dbReference type="PROSITE" id="PS50928">
    <property type="entry name" value="ABC_TM1"/>
    <property type="match status" value="1"/>
</dbReference>
<dbReference type="EMBL" id="LHCF01000003">
    <property type="protein sequence ID" value="KOR75612.1"/>
    <property type="molecule type" value="Genomic_DNA"/>
</dbReference>
<accession>A0A0M1N0C3</accession>
<reference evidence="10" key="1">
    <citation type="submission" date="2015-05" db="EMBL/GenBank/DDBJ databases">
        <title>Draft genome sequence of 'Candidatus Phytoplasma Pruni' strain CX, a plant pathogenic bacterium.</title>
        <authorList>
            <person name="Lee I.-M."/>
            <person name="Bottner-Parker K.D."/>
            <person name="Shao J."/>
            <person name="Gundersen-Rindal D.E."/>
            <person name="Zhao Y."/>
            <person name="Davis R.E."/>
        </authorList>
    </citation>
    <scope>NUCLEOTIDE SEQUENCE [LARGE SCALE GENOMIC DNA]</scope>
    <source>
        <strain evidence="10">CX</strain>
    </source>
</reference>
<feature type="transmembrane region" description="Helical" evidence="7">
    <location>
        <begin position="131"/>
        <end position="153"/>
    </location>
</feature>
<keyword evidence="6 7" id="KW-0472">Membrane</keyword>
<evidence type="ECO:0000256" key="4">
    <source>
        <dbReference type="ARBA" id="ARBA00022692"/>
    </source>
</evidence>
<dbReference type="GO" id="GO:0005886">
    <property type="term" value="C:plasma membrane"/>
    <property type="evidence" value="ECO:0007669"/>
    <property type="project" value="UniProtKB-SubCell"/>
</dbReference>
<dbReference type="AlphaFoldDB" id="A0A0M1N0C3"/>
<keyword evidence="4 7" id="KW-0812">Transmembrane</keyword>
<dbReference type="InterPro" id="IPR000515">
    <property type="entry name" value="MetI-like"/>
</dbReference>
<name>A0A0M1N0C3_9MOLU</name>
<comment type="caution">
    <text evidence="9">The sequence shown here is derived from an EMBL/GenBank/DDBJ whole genome shotgun (WGS) entry which is preliminary data.</text>
</comment>
<comment type="similarity">
    <text evidence="7">Belongs to the binding-protein-dependent transport system permease family.</text>
</comment>
<dbReference type="OrthoDB" id="9789439at2"/>
<evidence type="ECO:0000313" key="10">
    <source>
        <dbReference type="Proteomes" id="UP000037386"/>
    </source>
</evidence>
<feature type="domain" description="ABC transmembrane type-1" evidence="8">
    <location>
        <begin position="92"/>
        <end position="300"/>
    </location>
</feature>
<dbReference type="PATRIC" id="fig|479893.3.peg.185"/>
<comment type="subcellular location">
    <subcellularLocation>
        <location evidence="1 7">Cell membrane</location>
        <topology evidence="1 7">Multi-pass membrane protein</topology>
    </subcellularLocation>
</comment>
<sequence length="318" mass="36358">MTKYLLKRFALAIITFLSVTFSSFILIKMSVVKPIRPPKMDDLTWKAICEQEGYDKPLLESFYLWAKNALKGDFGFSVKRNRSVNEIIQEKIPTTLKMNLIPTLISVPLGVMLAILAVMKKDTWIDHGINLFTIIFIVLPTLIIAFILQYLFVYRWHFFSYQVATPSEWSTKGFIFGAMSYFLPILIITLTTMAMWIRKIRAELSEQVNQNYFLLARTKGISFAEATYKHSLKNALVPFAPFLFYELISIITGSVIIERIFSINGSGRLLIEAYQENDQPLIMASLVFYNLISVLAVILADISYTLFDPRIQLGGGKI</sequence>
<evidence type="ECO:0000256" key="3">
    <source>
        <dbReference type="ARBA" id="ARBA00022475"/>
    </source>
</evidence>
<dbReference type="Proteomes" id="UP000037386">
    <property type="component" value="Unassembled WGS sequence"/>
</dbReference>
<dbReference type="GO" id="GO:0055085">
    <property type="term" value="P:transmembrane transport"/>
    <property type="evidence" value="ECO:0007669"/>
    <property type="project" value="InterPro"/>
</dbReference>
<dbReference type="RefSeq" id="WP_053521368.1">
    <property type="nucleotide sequence ID" value="NZ_LHCF01000003.1"/>
</dbReference>
<feature type="transmembrane region" description="Helical" evidence="7">
    <location>
        <begin position="100"/>
        <end position="119"/>
    </location>
</feature>
<feature type="transmembrane region" description="Helical" evidence="7">
    <location>
        <begin position="239"/>
        <end position="261"/>
    </location>
</feature>
<keyword evidence="3" id="KW-1003">Cell membrane</keyword>
<dbReference type="PANTHER" id="PTHR30465:SF0">
    <property type="entry name" value="OLIGOPEPTIDE TRANSPORT SYSTEM PERMEASE PROTEIN APPB"/>
    <property type="match status" value="1"/>
</dbReference>
<dbReference type="PANTHER" id="PTHR30465">
    <property type="entry name" value="INNER MEMBRANE ABC TRANSPORTER"/>
    <property type="match status" value="1"/>
</dbReference>
<evidence type="ECO:0000256" key="5">
    <source>
        <dbReference type="ARBA" id="ARBA00022989"/>
    </source>
</evidence>
<evidence type="ECO:0000256" key="2">
    <source>
        <dbReference type="ARBA" id="ARBA00022448"/>
    </source>
</evidence>
<feature type="transmembrane region" description="Helical" evidence="7">
    <location>
        <begin position="281"/>
        <end position="307"/>
    </location>
</feature>
<dbReference type="Pfam" id="PF00528">
    <property type="entry name" value="BPD_transp_1"/>
    <property type="match status" value="1"/>
</dbReference>
<evidence type="ECO:0000313" key="9">
    <source>
        <dbReference type="EMBL" id="KOR75612.1"/>
    </source>
</evidence>
<feature type="transmembrane region" description="Helical" evidence="7">
    <location>
        <begin position="9"/>
        <end position="31"/>
    </location>
</feature>
<gene>
    <name evidence="9" type="ORF">CPX_001402</name>
</gene>
<dbReference type="InterPro" id="IPR035906">
    <property type="entry name" value="MetI-like_sf"/>
</dbReference>
<dbReference type="CDD" id="cd06261">
    <property type="entry name" value="TM_PBP2"/>
    <property type="match status" value="1"/>
</dbReference>
<keyword evidence="5 7" id="KW-1133">Transmembrane helix</keyword>
<dbReference type="SUPFAM" id="SSF161098">
    <property type="entry name" value="MetI-like"/>
    <property type="match status" value="1"/>
</dbReference>
<feature type="transmembrane region" description="Helical" evidence="7">
    <location>
        <begin position="173"/>
        <end position="197"/>
    </location>
</feature>
<proteinExistence type="inferred from homology"/>
<evidence type="ECO:0000256" key="7">
    <source>
        <dbReference type="RuleBase" id="RU363032"/>
    </source>
</evidence>